<reference evidence="1" key="1">
    <citation type="submission" date="2022-06" db="EMBL/GenBank/DDBJ databases">
        <authorList>
            <consortium name="SYNGENTA / RWTH Aachen University"/>
        </authorList>
    </citation>
    <scope>NUCLEOTIDE SEQUENCE</scope>
</reference>
<proteinExistence type="predicted"/>
<evidence type="ECO:0000313" key="1">
    <source>
        <dbReference type="EMBL" id="CAH7680891.1"/>
    </source>
</evidence>
<comment type="caution">
    <text evidence="1">The sequence shown here is derived from an EMBL/GenBank/DDBJ whole genome shotgun (WGS) entry which is preliminary data.</text>
</comment>
<gene>
    <name evidence="1" type="ORF">PPACK8108_LOCUS13404</name>
</gene>
<name>A0AAV0B631_PHAPC</name>
<dbReference type="Proteomes" id="UP001153365">
    <property type="component" value="Unassembled WGS sequence"/>
</dbReference>
<evidence type="ECO:0000313" key="2">
    <source>
        <dbReference type="Proteomes" id="UP001153365"/>
    </source>
</evidence>
<keyword evidence="2" id="KW-1185">Reference proteome</keyword>
<sequence length="522" mass="58650">MPSSDIFLKPDWVNFEVLESTVKLNTRSIETLALVLRPFAELPMSAYTDLGYVVEEVCELMQSIEKSFTASNLLQNVDPKSSKAFEIVYEELLTVIFRNSSVNSQPSPDGLETASYLIPHINCTSDTEEDEDGNLFSIQSNWCHQKYSLFLHILDTNSINSVMELKGKNSASRCLESQRIFGGNSKDQSDCIGLPSNCYSEDFLSGLQATHNNEEAKNSDGITGLSNEDTTRRRNLKVYSNQMKKNLKRFTSQCQLGEQIRKPTNKKQEVEDTSGVICVDGLVVSQEARTDRLDYDLSRWEPEEYEYLKSQLGPLVAWLTPPAGSGRVGTEELGRKTITGPTKSKYRRFSKPKKNGDWAAREDIKGGMEKGLGGGKDSLGSEKRYIGTEIRYISKAAEGLGGGTEVRPSYHFRVGAKLVNRRRNESEGWVRDAKDKVKIKPQSYPLARFNRKKAAGNNEDVEGEDLVRQIINFVTDKEEAMDIKDLHKFGDLERLVESMEKIGGNIGAREEVTKDLLYRGLL</sequence>
<organism evidence="1 2">
    <name type="scientific">Phakopsora pachyrhizi</name>
    <name type="common">Asian soybean rust disease fungus</name>
    <dbReference type="NCBI Taxonomy" id="170000"/>
    <lineage>
        <taxon>Eukaryota</taxon>
        <taxon>Fungi</taxon>
        <taxon>Dikarya</taxon>
        <taxon>Basidiomycota</taxon>
        <taxon>Pucciniomycotina</taxon>
        <taxon>Pucciniomycetes</taxon>
        <taxon>Pucciniales</taxon>
        <taxon>Phakopsoraceae</taxon>
        <taxon>Phakopsora</taxon>
    </lineage>
</organism>
<protein>
    <submittedName>
        <fullName evidence="1">Uncharacterized protein</fullName>
    </submittedName>
</protein>
<dbReference type="AlphaFoldDB" id="A0AAV0B631"/>
<accession>A0AAV0B631</accession>
<dbReference type="EMBL" id="CALTRL010003324">
    <property type="protein sequence ID" value="CAH7680891.1"/>
    <property type="molecule type" value="Genomic_DNA"/>
</dbReference>